<evidence type="ECO:0000313" key="1">
    <source>
        <dbReference type="EMBL" id="ERF68794.1"/>
    </source>
</evidence>
<evidence type="ECO:0000313" key="2">
    <source>
        <dbReference type="Proteomes" id="UP000019373"/>
    </source>
</evidence>
<dbReference type="Proteomes" id="UP000019373">
    <property type="component" value="Unassembled WGS sequence"/>
</dbReference>
<dbReference type="OMA" id="CFLWIES"/>
<name>U1HIS0_ENDPU</name>
<sequence length="385" mass="43872">MIFVDALDECEEQSVRDMVYYFQSVTDSAHAAGATLDICFSSRHYPTITLPRCPGLSVEDGNRADIARYVRVKLHVASLLDETICSLETQIVRKASGIFLWVALTVEMLIRMVDDGKVAQNLEDALKHVPDVLEELFSNLFNTLKRDERTKAIRLIQWVLFAARPLSPAELSLAITFSSDHPYESVPHWQASGEYVRSPEQMLRFIRSYSRGLVEVKYNVVQLIHESVREFFLSGNGFAILDDSLITDGIGQSHSLISKACLNIVATKDYLSGWPTDWWRLSSYAKEYLFHHGQEAEKNSVKPLCLVDLLTRNEMFLWKRWKSFSPFIDRIYSEEDVTLLYVLCAENPPPARGSYWSKPPILTRQAHLHVMPSSRPRGGSGIPER</sequence>
<dbReference type="PANTHER" id="PTHR10039">
    <property type="entry name" value="AMELOGENIN"/>
    <property type="match status" value="1"/>
</dbReference>
<evidence type="ECO:0008006" key="3">
    <source>
        <dbReference type="Google" id="ProtNLM"/>
    </source>
</evidence>
<reference evidence="2" key="1">
    <citation type="journal article" date="2014" name="BMC Genomics">
        <title>Genome characteristics reveal the impact of lichenization on lichen-forming fungus Endocarpon pusillum Hedwig (Verrucariales, Ascomycota).</title>
        <authorList>
            <person name="Wang Y.-Y."/>
            <person name="Liu B."/>
            <person name="Zhang X.-Y."/>
            <person name="Zhou Q.-M."/>
            <person name="Zhang T."/>
            <person name="Li H."/>
            <person name="Yu Y.-F."/>
            <person name="Zhang X.-L."/>
            <person name="Hao X.-Y."/>
            <person name="Wang M."/>
            <person name="Wang L."/>
            <person name="Wei J.-C."/>
        </authorList>
    </citation>
    <scope>NUCLEOTIDE SEQUENCE [LARGE SCALE GENOMIC DNA]</scope>
    <source>
        <strain evidence="2">Z07020 / HMAS-L-300199</strain>
    </source>
</reference>
<accession>U1HIS0</accession>
<keyword evidence="2" id="KW-1185">Reference proteome</keyword>
<dbReference type="AlphaFoldDB" id="U1HIS0"/>
<dbReference type="PANTHER" id="PTHR10039:SF5">
    <property type="entry name" value="NACHT DOMAIN-CONTAINING PROTEIN"/>
    <property type="match status" value="1"/>
</dbReference>
<proteinExistence type="predicted"/>
<gene>
    <name evidence="1" type="ORF">EPUS_06238</name>
</gene>
<dbReference type="OrthoDB" id="194358at2759"/>
<dbReference type="eggNOG" id="KOG4177">
    <property type="taxonomic scope" value="Eukaryota"/>
</dbReference>
<dbReference type="RefSeq" id="XP_007805531.1">
    <property type="nucleotide sequence ID" value="XM_007807340.1"/>
</dbReference>
<dbReference type="GeneID" id="19241182"/>
<dbReference type="EMBL" id="KE721493">
    <property type="protein sequence ID" value="ERF68794.1"/>
    <property type="molecule type" value="Genomic_DNA"/>
</dbReference>
<protein>
    <recommendedName>
        <fullName evidence="3">NACHT domain-containing protein</fullName>
    </recommendedName>
</protein>
<dbReference type="HOGENOM" id="CLU_717683_0_0_1"/>
<organism evidence="1 2">
    <name type="scientific">Endocarpon pusillum (strain Z07020 / HMAS-L-300199)</name>
    <name type="common">Lichen-forming fungus</name>
    <dbReference type="NCBI Taxonomy" id="1263415"/>
    <lineage>
        <taxon>Eukaryota</taxon>
        <taxon>Fungi</taxon>
        <taxon>Dikarya</taxon>
        <taxon>Ascomycota</taxon>
        <taxon>Pezizomycotina</taxon>
        <taxon>Eurotiomycetes</taxon>
        <taxon>Chaetothyriomycetidae</taxon>
        <taxon>Verrucariales</taxon>
        <taxon>Verrucariaceae</taxon>
        <taxon>Endocarpon</taxon>
    </lineage>
</organism>